<dbReference type="GO" id="GO:0000287">
    <property type="term" value="F:magnesium ion binding"/>
    <property type="evidence" value="ECO:0007669"/>
    <property type="project" value="UniProtKB-UniRule"/>
</dbReference>
<keyword evidence="4 8" id="KW-0276">Fatty acid metabolism</keyword>
<dbReference type="InterPro" id="IPR008278">
    <property type="entry name" value="4-PPantetheinyl_Trfase_dom"/>
</dbReference>
<feature type="binding site" evidence="8">
    <location>
        <position position="9"/>
    </location>
    <ligand>
        <name>Mg(2+)</name>
        <dbReference type="ChEBI" id="CHEBI:18420"/>
    </ligand>
</feature>
<organism evidence="10">
    <name type="scientific">Eiseniibacteriota bacterium</name>
    <dbReference type="NCBI Taxonomy" id="2212470"/>
    <lineage>
        <taxon>Bacteria</taxon>
        <taxon>Candidatus Eiseniibacteriota</taxon>
    </lineage>
</organism>
<accession>A0A832I777</accession>
<comment type="subcellular location">
    <subcellularLocation>
        <location evidence="8">Cytoplasm</location>
    </subcellularLocation>
</comment>
<comment type="catalytic activity">
    <reaction evidence="8">
        <text>apo-[ACP] + CoA = holo-[ACP] + adenosine 3',5'-bisphosphate + H(+)</text>
        <dbReference type="Rhea" id="RHEA:12068"/>
        <dbReference type="Rhea" id="RHEA-COMP:9685"/>
        <dbReference type="Rhea" id="RHEA-COMP:9690"/>
        <dbReference type="ChEBI" id="CHEBI:15378"/>
        <dbReference type="ChEBI" id="CHEBI:29999"/>
        <dbReference type="ChEBI" id="CHEBI:57287"/>
        <dbReference type="ChEBI" id="CHEBI:58343"/>
        <dbReference type="ChEBI" id="CHEBI:64479"/>
        <dbReference type="EC" id="2.7.8.7"/>
    </reaction>
</comment>
<evidence type="ECO:0000313" key="10">
    <source>
        <dbReference type="EMBL" id="HGZ43878.1"/>
    </source>
</evidence>
<keyword evidence="6 8" id="KW-0443">Lipid metabolism</keyword>
<evidence type="ECO:0000256" key="4">
    <source>
        <dbReference type="ARBA" id="ARBA00022832"/>
    </source>
</evidence>
<proteinExistence type="inferred from homology"/>
<keyword evidence="5 8" id="KW-0460">Magnesium</keyword>
<dbReference type="NCBIfam" id="TIGR00556">
    <property type="entry name" value="pantethn_trn"/>
    <property type="match status" value="1"/>
</dbReference>
<protein>
    <recommendedName>
        <fullName evidence="8">Holo-[acyl-carrier-protein] synthase</fullName>
        <shortName evidence="8">Holo-ACP synthase</shortName>
        <ecNumber evidence="8">2.7.8.7</ecNumber>
    </recommendedName>
    <alternativeName>
        <fullName evidence="8">4'-phosphopantetheinyl transferase AcpS</fullName>
    </alternativeName>
</protein>
<comment type="function">
    <text evidence="8">Transfers the 4'-phosphopantetheine moiety from coenzyme A to a Ser of acyl-carrier-protein.</text>
</comment>
<dbReference type="InterPro" id="IPR004568">
    <property type="entry name" value="Ppantetheine-prot_Trfase_dom"/>
</dbReference>
<dbReference type="Pfam" id="PF01648">
    <property type="entry name" value="ACPS"/>
    <property type="match status" value="1"/>
</dbReference>
<keyword evidence="7 8" id="KW-0275">Fatty acid biosynthesis</keyword>
<evidence type="ECO:0000256" key="7">
    <source>
        <dbReference type="ARBA" id="ARBA00023160"/>
    </source>
</evidence>
<dbReference type="HAMAP" id="MF_00101">
    <property type="entry name" value="AcpS"/>
    <property type="match status" value="1"/>
</dbReference>
<feature type="binding site" evidence="8">
    <location>
        <position position="58"/>
    </location>
    <ligand>
        <name>Mg(2+)</name>
        <dbReference type="ChEBI" id="CHEBI:18420"/>
    </ligand>
</feature>
<dbReference type="AlphaFoldDB" id="A0A832I777"/>
<dbReference type="EC" id="2.7.8.7" evidence="8"/>
<keyword evidence="2 8" id="KW-0808">Transferase</keyword>
<reference evidence="10" key="1">
    <citation type="journal article" date="2020" name="mSystems">
        <title>Genome- and Community-Level Interaction Insights into Carbon Utilization and Element Cycling Functions of Hydrothermarchaeota in Hydrothermal Sediment.</title>
        <authorList>
            <person name="Zhou Z."/>
            <person name="Liu Y."/>
            <person name="Xu W."/>
            <person name="Pan J."/>
            <person name="Luo Z.H."/>
            <person name="Li M."/>
        </authorList>
    </citation>
    <scope>NUCLEOTIDE SEQUENCE [LARGE SCALE GENOMIC DNA]</scope>
    <source>
        <strain evidence="10">SpSt-381</strain>
    </source>
</reference>
<keyword evidence="1 8" id="KW-0444">Lipid biosynthesis</keyword>
<dbReference type="GO" id="GO:0008897">
    <property type="term" value="F:holo-[acyl-carrier-protein] synthase activity"/>
    <property type="evidence" value="ECO:0007669"/>
    <property type="project" value="UniProtKB-UniRule"/>
</dbReference>
<keyword evidence="3 8" id="KW-0479">Metal-binding</keyword>
<dbReference type="NCBIfam" id="TIGR00516">
    <property type="entry name" value="acpS"/>
    <property type="match status" value="1"/>
</dbReference>
<gene>
    <name evidence="8 10" type="primary">acpS</name>
    <name evidence="10" type="ORF">ENR23_10745</name>
</gene>
<keyword evidence="8" id="KW-0963">Cytoplasm</keyword>
<evidence type="ECO:0000256" key="6">
    <source>
        <dbReference type="ARBA" id="ARBA00023098"/>
    </source>
</evidence>
<evidence type="ECO:0000256" key="8">
    <source>
        <dbReference type="HAMAP-Rule" id="MF_00101"/>
    </source>
</evidence>
<dbReference type="GO" id="GO:0005737">
    <property type="term" value="C:cytoplasm"/>
    <property type="evidence" value="ECO:0007669"/>
    <property type="project" value="UniProtKB-SubCell"/>
</dbReference>
<dbReference type="InterPro" id="IPR037143">
    <property type="entry name" value="4-PPantetheinyl_Trfase_dom_sf"/>
</dbReference>
<dbReference type="GO" id="GO:0006633">
    <property type="term" value="P:fatty acid biosynthetic process"/>
    <property type="evidence" value="ECO:0007669"/>
    <property type="project" value="UniProtKB-UniRule"/>
</dbReference>
<evidence type="ECO:0000256" key="1">
    <source>
        <dbReference type="ARBA" id="ARBA00022516"/>
    </source>
</evidence>
<comment type="similarity">
    <text evidence="8">Belongs to the P-Pant transferase superfamily. AcpS family.</text>
</comment>
<evidence type="ECO:0000256" key="5">
    <source>
        <dbReference type="ARBA" id="ARBA00022842"/>
    </source>
</evidence>
<evidence type="ECO:0000259" key="9">
    <source>
        <dbReference type="Pfam" id="PF01648"/>
    </source>
</evidence>
<dbReference type="InterPro" id="IPR002582">
    <property type="entry name" value="ACPS"/>
</dbReference>
<feature type="domain" description="4'-phosphopantetheinyl transferase" evidence="9">
    <location>
        <begin position="5"/>
        <end position="99"/>
    </location>
</feature>
<sequence length="126" mass="13601">MPVRGIGIDVVKVERLVEALERFGERFEKRIFTDAELAYCRRHKDPLPHLAARFAAKEAAFKAIGTGLSNGIGWKMAEVIQPGGHAPRLAYHGLALERFEALGATGSHVSLTHDGGLAIACVVIEG</sequence>
<evidence type="ECO:0000256" key="2">
    <source>
        <dbReference type="ARBA" id="ARBA00022679"/>
    </source>
</evidence>
<dbReference type="Gene3D" id="3.90.470.20">
    <property type="entry name" value="4'-phosphopantetheinyl transferase domain"/>
    <property type="match status" value="1"/>
</dbReference>
<name>A0A832I777_UNCEI</name>
<comment type="caution">
    <text evidence="10">The sequence shown here is derived from an EMBL/GenBank/DDBJ whole genome shotgun (WGS) entry which is preliminary data.</text>
</comment>
<comment type="cofactor">
    <cofactor evidence="8">
        <name>Mg(2+)</name>
        <dbReference type="ChEBI" id="CHEBI:18420"/>
    </cofactor>
</comment>
<evidence type="ECO:0000256" key="3">
    <source>
        <dbReference type="ARBA" id="ARBA00022723"/>
    </source>
</evidence>
<dbReference type="SUPFAM" id="SSF56214">
    <property type="entry name" value="4'-phosphopantetheinyl transferase"/>
    <property type="match status" value="1"/>
</dbReference>
<dbReference type="EMBL" id="DSQF01000022">
    <property type="protein sequence ID" value="HGZ43878.1"/>
    <property type="molecule type" value="Genomic_DNA"/>
</dbReference>